<evidence type="ECO:0000256" key="1">
    <source>
        <dbReference type="ARBA" id="ARBA00008775"/>
    </source>
</evidence>
<comment type="caution">
    <text evidence="4">The sequence shown here is derived from an EMBL/GenBank/DDBJ whole genome shotgun (WGS) entry which is preliminary data.</text>
</comment>
<feature type="region of interest" description="Disordered" evidence="2">
    <location>
        <begin position="170"/>
        <end position="194"/>
    </location>
</feature>
<feature type="region of interest" description="Disordered" evidence="2">
    <location>
        <begin position="96"/>
        <end position="121"/>
    </location>
</feature>
<dbReference type="PANTHER" id="PTHR32097:SF4">
    <property type="entry name" value="GENERAL STRESS PROTEIN 16U"/>
    <property type="match status" value="1"/>
</dbReference>
<sequence length="309" mass="33178">MSTFNKGIEKVEVTLKWDPSPLGTPDNDLDIVAATYTADAPHGDPAYLVHFDSRSPDGTITLNRDSRTGQGFGFDEIMTLELDRLSDTYTRVIVGVGHPAGRGPQGLRRHREHGRTDPRGYTDLAENDFGEVAGATAATVAEFVRDESGQWRIHATLRGFDTDPDGFALPDGPLTGQPTGSGTGHGARREGTGRRRSPLFLLRGLCRSPSAARSAAHQGGEPVRVGVEPPERRVDAPLSRLVPDELGDRRRGRPRDLAEVVLGQVGVALADPYDRVLYVAEDLAALALLDGHPHDHPGVVSDSRPAPGS</sequence>
<accession>A0A640RZR8</accession>
<dbReference type="Pfam" id="PF02342">
    <property type="entry name" value="TerD"/>
    <property type="match status" value="1"/>
</dbReference>
<dbReference type="PANTHER" id="PTHR32097">
    <property type="entry name" value="CAMP-BINDING PROTEIN 1-RELATED"/>
    <property type="match status" value="1"/>
</dbReference>
<protein>
    <recommendedName>
        <fullName evidence="3">TerD domain-containing protein</fullName>
    </recommendedName>
</protein>
<dbReference type="Gene3D" id="2.60.60.30">
    <property type="entry name" value="sav2460 like domains"/>
    <property type="match status" value="1"/>
</dbReference>
<evidence type="ECO:0000313" key="5">
    <source>
        <dbReference type="Proteomes" id="UP000435837"/>
    </source>
</evidence>
<organism evidence="4 5">
    <name type="scientific">Streptomyces caniferus</name>
    <dbReference type="NCBI Taxonomy" id="285557"/>
    <lineage>
        <taxon>Bacteria</taxon>
        <taxon>Bacillati</taxon>
        <taxon>Actinomycetota</taxon>
        <taxon>Actinomycetes</taxon>
        <taxon>Kitasatosporales</taxon>
        <taxon>Streptomycetaceae</taxon>
        <taxon>Streptomyces</taxon>
    </lineage>
</organism>
<dbReference type="AlphaFoldDB" id="A0A640RZR8"/>
<evidence type="ECO:0000256" key="2">
    <source>
        <dbReference type="SAM" id="MobiDB-lite"/>
    </source>
</evidence>
<feature type="domain" description="TerD" evidence="3">
    <location>
        <begin position="4"/>
        <end position="162"/>
    </location>
</feature>
<evidence type="ECO:0000259" key="3">
    <source>
        <dbReference type="Pfam" id="PF02342"/>
    </source>
</evidence>
<comment type="similarity">
    <text evidence="1">Belongs to the CAPAB/TerDEXZ family.</text>
</comment>
<proteinExistence type="inferred from homology"/>
<dbReference type="CDD" id="cd06974">
    <property type="entry name" value="TerD_like"/>
    <property type="match status" value="1"/>
</dbReference>
<dbReference type="InterPro" id="IPR051324">
    <property type="entry name" value="Stress/Tellurium_Resist"/>
</dbReference>
<dbReference type="InterPro" id="IPR003325">
    <property type="entry name" value="TerD"/>
</dbReference>
<gene>
    <name evidence="4" type="ORF">Scani_03950</name>
</gene>
<reference evidence="4 5" key="1">
    <citation type="submission" date="2019-12" db="EMBL/GenBank/DDBJ databases">
        <title>Whole genome shotgun sequence of Streptomyces caniferus NBRC 15389.</title>
        <authorList>
            <person name="Ichikawa N."/>
            <person name="Kimura A."/>
            <person name="Kitahashi Y."/>
            <person name="Komaki H."/>
            <person name="Tamura T."/>
        </authorList>
    </citation>
    <scope>NUCLEOTIDE SEQUENCE [LARGE SCALE GENOMIC DNA]</scope>
    <source>
        <strain evidence="4 5">NBRC 15389</strain>
    </source>
</reference>
<dbReference type="EMBL" id="BLIN01000001">
    <property type="protein sequence ID" value="GFE04127.1"/>
    <property type="molecule type" value="Genomic_DNA"/>
</dbReference>
<evidence type="ECO:0000313" key="4">
    <source>
        <dbReference type="EMBL" id="GFE04127.1"/>
    </source>
</evidence>
<name>A0A640RZR8_9ACTN</name>
<dbReference type="Proteomes" id="UP000435837">
    <property type="component" value="Unassembled WGS sequence"/>
</dbReference>